<dbReference type="CDD" id="cd00683">
    <property type="entry name" value="Trans_IPPS_HH"/>
    <property type="match status" value="1"/>
</dbReference>
<protein>
    <submittedName>
        <fullName evidence="1">Squalene synthase HpnC</fullName>
    </submittedName>
</protein>
<sequence length="300" mass="32971">MAPAPPGSGTVDDRVLREKKQAENFPVALRILPRDLRDDLGAVYDVARVIDDLGDEAAGAAAERTAGLLRFQHDLERAFRGEQPHERVLRDLLPAIRRRDLELEPFNRLVRANLQDQRVASYATQAELEAYCVLSADPVGRIVLRIFGVRDPEAERLSDRVCTALQLIEHCQDVGEDRRNGRVYLPQADLAAFGATAADLDARATSRPVRLAVAAQTARALDLLAEGAALLDRLHGWARLAVAGYVAGGLATLDALRRARWDVLPGAPRPRKPDVLAHLIALLVRPAAHVRRIREGGRFS</sequence>
<keyword evidence="2" id="KW-1185">Reference proteome</keyword>
<reference evidence="1 2" key="1">
    <citation type="submission" date="2020-03" db="EMBL/GenBank/DDBJ databases">
        <title>Sequencing the genomes of 1000 actinobacteria strains.</title>
        <authorList>
            <person name="Klenk H.-P."/>
        </authorList>
    </citation>
    <scope>NUCLEOTIDE SEQUENCE [LARGE SCALE GENOMIC DNA]</scope>
    <source>
        <strain evidence="1 2">DSM 45668</strain>
    </source>
</reference>
<comment type="caution">
    <text evidence="1">The sequence shown here is derived from an EMBL/GenBank/DDBJ whole genome shotgun (WGS) entry which is preliminary data.</text>
</comment>
<evidence type="ECO:0000313" key="2">
    <source>
        <dbReference type="Proteomes" id="UP000754495"/>
    </source>
</evidence>
<dbReference type="PANTHER" id="PTHR31480">
    <property type="entry name" value="BIFUNCTIONAL LYCOPENE CYCLASE/PHYTOENE SYNTHASE"/>
    <property type="match status" value="1"/>
</dbReference>
<proteinExistence type="predicted"/>
<name>A0ABX0SSR9_9PSEU</name>
<dbReference type="InterPro" id="IPR017827">
    <property type="entry name" value="HSQ_synthase_HpnC"/>
</dbReference>
<dbReference type="Proteomes" id="UP000754495">
    <property type="component" value="Unassembled WGS sequence"/>
</dbReference>
<gene>
    <name evidence="1" type="ORF">FHX46_002543</name>
</gene>
<dbReference type="RefSeq" id="WP_167113565.1">
    <property type="nucleotide sequence ID" value="NZ_JAANOU010000001.1"/>
</dbReference>
<dbReference type="SUPFAM" id="SSF48576">
    <property type="entry name" value="Terpenoid synthases"/>
    <property type="match status" value="1"/>
</dbReference>
<evidence type="ECO:0000313" key="1">
    <source>
        <dbReference type="EMBL" id="NIH80013.1"/>
    </source>
</evidence>
<dbReference type="InterPro" id="IPR044843">
    <property type="entry name" value="Trans_IPPS_bact-type"/>
</dbReference>
<dbReference type="NCBIfam" id="TIGR03464">
    <property type="entry name" value="HpnC"/>
    <property type="match status" value="1"/>
</dbReference>
<dbReference type="Pfam" id="PF00494">
    <property type="entry name" value="SQS_PSY"/>
    <property type="match status" value="1"/>
</dbReference>
<dbReference type="Gene3D" id="1.10.600.10">
    <property type="entry name" value="Farnesyl Diphosphate Synthase"/>
    <property type="match status" value="1"/>
</dbReference>
<dbReference type="EMBL" id="JAANOU010000001">
    <property type="protein sequence ID" value="NIH80013.1"/>
    <property type="molecule type" value="Genomic_DNA"/>
</dbReference>
<organism evidence="1 2">
    <name type="scientific">Amycolatopsis viridis</name>
    <dbReference type="NCBI Taxonomy" id="185678"/>
    <lineage>
        <taxon>Bacteria</taxon>
        <taxon>Bacillati</taxon>
        <taxon>Actinomycetota</taxon>
        <taxon>Actinomycetes</taxon>
        <taxon>Pseudonocardiales</taxon>
        <taxon>Pseudonocardiaceae</taxon>
        <taxon>Amycolatopsis</taxon>
    </lineage>
</organism>
<dbReference type="InterPro" id="IPR008949">
    <property type="entry name" value="Isoprenoid_synthase_dom_sf"/>
</dbReference>
<dbReference type="SFLD" id="SFLDS00005">
    <property type="entry name" value="Isoprenoid_Synthase_Type_I"/>
    <property type="match status" value="1"/>
</dbReference>
<dbReference type="SFLD" id="SFLDG01212">
    <property type="entry name" value="Phytoene_synthase_like"/>
    <property type="match status" value="1"/>
</dbReference>
<dbReference type="InterPro" id="IPR002060">
    <property type="entry name" value="Squ/phyt_synthse"/>
</dbReference>
<accession>A0ABX0SSR9</accession>
<dbReference type="SFLD" id="SFLDG01018">
    <property type="entry name" value="Squalene/Phytoene_Synthase_Lik"/>
    <property type="match status" value="1"/>
</dbReference>
<dbReference type="InterPro" id="IPR033904">
    <property type="entry name" value="Trans_IPPS_HH"/>
</dbReference>